<dbReference type="AlphaFoldDB" id="A0AAW1TPD6"/>
<organism evidence="1 2">
    <name type="scientific">Henosepilachna vigintioctopunctata</name>
    <dbReference type="NCBI Taxonomy" id="420089"/>
    <lineage>
        <taxon>Eukaryota</taxon>
        <taxon>Metazoa</taxon>
        <taxon>Ecdysozoa</taxon>
        <taxon>Arthropoda</taxon>
        <taxon>Hexapoda</taxon>
        <taxon>Insecta</taxon>
        <taxon>Pterygota</taxon>
        <taxon>Neoptera</taxon>
        <taxon>Endopterygota</taxon>
        <taxon>Coleoptera</taxon>
        <taxon>Polyphaga</taxon>
        <taxon>Cucujiformia</taxon>
        <taxon>Coccinelloidea</taxon>
        <taxon>Coccinellidae</taxon>
        <taxon>Epilachninae</taxon>
        <taxon>Epilachnini</taxon>
        <taxon>Henosepilachna</taxon>
    </lineage>
</organism>
<evidence type="ECO:0000313" key="1">
    <source>
        <dbReference type="EMBL" id="KAK9870523.1"/>
    </source>
</evidence>
<proteinExistence type="predicted"/>
<protein>
    <submittedName>
        <fullName evidence="1">Uncharacterized protein</fullName>
    </submittedName>
</protein>
<keyword evidence="2" id="KW-1185">Reference proteome</keyword>
<dbReference type="Proteomes" id="UP001431783">
    <property type="component" value="Unassembled WGS sequence"/>
</dbReference>
<reference evidence="1 2" key="1">
    <citation type="submission" date="2023-03" db="EMBL/GenBank/DDBJ databases">
        <title>Genome insight into feeding habits of ladybird beetles.</title>
        <authorList>
            <person name="Li H.-S."/>
            <person name="Huang Y.-H."/>
            <person name="Pang H."/>
        </authorList>
    </citation>
    <scope>NUCLEOTIDE SEQUENCE [LARGE SCALE GENOMIC DNA]</scope>
    <source>
        <strain evidence="1">SYSU_2023b</strain>
        <tissue evidence="1">Whole body</tissue>
    </source>
</reference>
<name>A0AAW1TPD6_9CUCU</name>
<gene>
    <name evidence="1" type="ORF">WA026_008085</name>
</gene>
<accession>A0AAW1TPD6</accession>
<evidence type="ECO:0000313" key="2">
    <source>
        <dbReference type="Proteomes" id="UP001431783"/>
    </source>
</evidence>
<sequence length="147" mass="16249">MVNVSMSIQFCVKIYYVTSNVSLIVKESKKGTASRSKNSLQILGFKGKVLGYCSSKRRVSLQSRLKSKTKVPTTRAVDIVDRSAPHWMWISHPGPVRHFDECTALFGPNGGGVLVTSEEGEPNADILRLVDKSTGTEGREHITDKLR</sequence>
<comment type="caution">
    <text evidence="1">The sequence shown here is derived from an EMBL/GenBank/DDBJ whole genome shotgun (WGS) entry which is preliminary data.</text>
</comment>
<dbReference type="EMBL" id="JARQZJ010000003">
    <property type="protein sequence ID" value="KAK9870523.1"/>
    <property type="molecule type" value="Genomic_DNA"/>
</dbReference>